<evidence type="ECO:0000313" key="2">
    <source>
        <dbReference type="EnsemblPlants" id="HORVU.MOREX.r3.7HG0702620.1"/>
    </source>
</evidence>
<dbReference type="KEGG" id="hvg:123413321"/>
<dbReference type="Proteomes" id="UP000011116">
    <property type="component" value="Chromosome 7H"/>
</dbReference>
<feature type="domain" description="DUF7054" evidence="1">
    <location>
        <begin position="30"/>
        <end position="118"/>
    </location>
</feature>
<evidence type="ECO:0000313" key="3">
    <source>
        <dbReference type="Proteomes" id="UP000011116"/>
    </source>
</evidence>
<organism evidence="2 3">
    <name type="scientific">Hordeum vulgare subsp. vulgare</name>
    <name type="common">Domesticated barley</name>
    <dbReference type="NCBI Taxonomy" id="112509"/>
    <lineage>
        <taxon>Eukaryota</taxon>
        <taxon>Viridiplantae</taxon>
        <taxon>Streptophyta</taxon>
        <taxon>Embryophyta</taxon>
        <taxon>Tracheophyta</taxon>
        <taxon>Spermatophyta</taxon>
        <taxon>Magnoliopsida</taxon>
        <taxon>Liliopsida</taxon>
        <taxon>Poales</taxon>
        <taxon>Poaceae</taxon>
        <taxon>BOP clade</taxon>
        <taxon>Pooideae</taxon>
        <taxon>Triticodae</taxon>
        <taxon>Triticeae</taxon>
        <taxon>Hordeinae</taxon>
        <taxon>Hordeum</taxon>
    </lineage>
</organism>
<evidence type="ECO:0000259" key="1">
    <source>
        <dbReference type="Pfam" id="PF23156"/>
    </source>
</evidence>
<reference evidence="3" key="1">
    <citation type="journal article" date="2012" name="Nature">
        <title>A physical, genetic and functional sequence assembly of the barley genome.</title>
        <authorList>
            <consortium name="The International Barley Genome Sequencing Consortium"/>
            <person name="Mayer K.F."/>
            <person name="Waugh R."/>
            <person name="Brown J.W."/>
            <person name="Schulman A."/>
            <person name="Langridge P."/>
            <person name="Platzer M."/>
            <person name="Fincher G.B."/>
            <person name="Muehlbauer G.J."/>
            <person name="Sato K."/>
            <person name="Close T.J."/>
            <person name="Wise R.P."/>
            <person name="Stein N."/>
        </authorList>
    </citation>
    <scope>NUCLEOTIDE SEQUENCE [LARGE SCALE GENOMIC DNA]</scope>
    <source>
        <strain evidence="3">cv. Morex</strain>
    </source>
</reference>
<dbReference type="PANTHER" id="PTHR33270:SF51">
    <property type="entry name" value="OS06G0136300 PROTEIN"/>
    <property type="match status" value="1"/>
</dbReference>
<dbReference type="Gramene" id="HORVU.MOREX.r2.7HG0582870.1">
    <property type="protein sequence ID" value="HORVU.MOREX.r2.7HG0582870.1"/>
    <property type="gene ID" value="HORVU.MOREX.r2.7HG0582870"/>
</dbReference>
<accession>A0A8I6Z3B7</accession>
<dbReference type="Gramene" id="HORVU.MOREX.r3.7HG0702620.1">
    <property type="protein sequence ID" value="HORVU.MOREX.r3.7HG0702620.1"/>
    <property type="gene ID" value="HORVU.MOREX.r3.7HG0702620"/>
</dbReference>
<name>A0A8I6Z3B7_HORVV</name>
<sequence length="147" mass="15659">MRSSVHVPAAVEALLGHPVAALSERPAPRLTRLLVNVTVERSLWPVHVLLAADATVADLARAAVAVYASEDRRPQLPGDDGATDAAARFELHLSKYALDALDPEAKVVDLCSRNFFLCATRSTLRSSSASSLITATMSHKQACSQGK</sequence>
<reference evidence="2" key="2">
    <citation type="submission" date="2020-10" db="EMBL/GenBank/DDBJ databases">
        <authorList>
            <person name="Scholz U."/>
            <person name="Mascher M."/>
            <person name="Fiebig A."/>
        </authorList>
    </citation>
    <scope>NUCLEOTIDE SEQUENCE [LARGE SCALE GENOMIC DNA]</scope>
    <source>
        <strain evidence="2">cv. Morex</strain>
    </source>
</reference>
<protein>
    <recommendedName>
        <fullName evidence="1">DUF7054 domain-containing protein</fullName>
    </recommendedName>
</protein>
<dbReference type="Pfam" id="PF23156">
    <property type="entry name" value="DUF7054"/>
    <property type="match status" value="1"/>
</dbReference>
<keyword evidence="3" id="KW-1185">Reference proteome</keyword>
<dbReference type="OrthoDB" id="651546at2759"/>
<gene>
    <name evidence="2" type="primary">LOC123413321</name>
</gene>
<dbReference type="PANTHER" id="PTHR33270">
    <property type="entry name" value="BNAC05G50380D PROTEIN"/>
    <property type="match status" value="1"/>
</dbReference>
<dbReference type="EnsemblPlants" id="HORVU.MOREX.r3.7HG0702620.1">
    <property type="protein sequence ID" value="HORVU.MOREX.r3.7HG0702620.1"/>
    <property type="gene ID" value="HORVU.MOREX.r3.7HG0702620"/>
</dbReference>
<dbReference type="RefSeq" id="XP_044962196.1">
    <property type="nucleotide sequence ID" value="XM_045106261.1"/>
</dbReference>
<proteinExistence type="predicted"/>
<dbReference type="AlphaFoldDB" id="A0A8I6Z3B7"/>
<dbReference type="OMA" id="HYSNFAL"/>
<dbReference type="GeneID" id="123413321"/>
<dbReference type="InterPro" id="IPR055482">
    <property type="entry name" value="DUF7054"/>
</dbReference>
<reference evidence="2" key="3">
    <citation type="submission" date="2022-01" db="UniProtKB">
        <authorList>
            <consortium name="EnsemblPlants"/>
        </authorList>
    </citation>
    <scope>IDENTIFICATION</scope>
    <source>
        <strain evidence="2">subsp. vulgare</strain>
    </source>
</reference>
<dbReference type="InterPro" id="IPR040358">
    <property type="entry name" value="At4g22758-like"/>
</dbReference>